<feature type="region of interest" description="Disordered" evidence="2">
    <location>
        <begin position="521"/>
        <end position="546"/>
    </location>
</feature>
<dbReference type="Proteomes" id="UP000515146">
    <property type="component" value="Unplaced"/>
</dbReference>
<reference evidence="4" key="1">
    <citation type="submission" date="2025-08" db="UniProtKB">
        <authorList>
            <consortium name="RefSeq"/>
        </authorList>
    </citation>
    <scope>IDENTIFICATION</scope>
    <source>
        <strain evidence="4">Airmid</strain>
    </source>
</reference>
<dbReference type="AlphaFoldDB" id="A0A6P6Y2Q3"/>
<dbReference type="OrthoDB" id="10015001at2759"/>
<proteinExistence type="predicted"/>
<evidence type="ECO:0000256" key="2">
    <source>
        <dbReference type="SAM" id="MobiDB-lite"/>
    </source>
</evidence>
<keyword evidence="3" id="KW-1185">Reference proteome</keyword>
<dbReference type="RefSeq" id="XP_027199535.1">
    <property type="nucleotide sequence ID" value="XM_027343734.1"/>
</dbReference>
<gene>
    <name evidence="4" type="primary">LOC113793672</name>
</gene>
<sequence length="715" mass="82803">MFEKKKQTRKIETISDSLDPSTTSVKTTTTRMADYISLKSSDKSDVDQLDSPSIMTDSGNHEFNDFKSSESLVTFNKTKMIYSFNDELWAHFSVFLSSYKMSDEDHVGICRLPDDTFIVSKLIRDCEVDAELENLDDIGLLDDDKIIAKKTCFNPKDLQMDNNKKPVYFQFCYQNVNGDILGKSTPFQIKDLAEMQSSSMSPPQMIESTATTSGVDRPDEEDFIVVRSQESFLKERIEHLTKSNNLLQYLIRNMEKDIVDKENENKELNLRLNSTVEELQKIKKAHANSVEELEYISHQRVDLDTAKSQLEETLRTERELRRRLEKELSEMQITYKDYDKDLKESRENVDQLQAILLQKEDDISLAQDMVANLRKANTELLTKVNSLEDDLESTKSTLAKTLDERRALMDERSNWQTSMKTYDESKNYLIQRVEELEKNREKQSAEIKSLEEELRQSISNLKNINSKSEKEQSYNQKKEQDLIIKIDKLNADYIEMRARLEQAKVEYGNLFVKYQNLQKKHEHVSSKRDKSSTMYPKLPSSDSFRSNSFSNADNLVIIDDPVDRILNEMDSAAQNLVNTTANVPSFEEVNEIPIQSSSAEQQTMVKTLATEPSAPQQQNRPQQKDNDDNDSIRVRSIIDMPCTMCEEVIRCKQTDESGQMKEMIEHFENVHKQKMCPVCSVLFDTRLSIFKSYFSTHLQNHFNQMKYPSTSSSSK</sequence>
<dbReference type="OMA" id="MPCTMCE"/>
<accession>A0A6P6Y2Q3</accession>
<feature type="compositionally biased region" description="Low complexity" evidence="2">
    <location>
        <begin position="196"/>
        <end position="205"/>
    </location>
</feature>
<evidence type="ECO:0000256" key="1">
    <source>
        <dbReference type="SAM" id="Coils"/>
    </source>
</evidence>
<feature type="coiled-coil region" evidence="1">
    <location>
        <begin position="244"/>
        <end position="520"/>
    </location>
</feature>
<organism evidence="3 4">
    <name type="scientific">Dermatophagoides pteronyssinus</name>
    <name type="common">European house dust mite</name>
    <dbReference type="NCBI Taxonomy" id="6956"/>
    <lineage>
        <taxon>Eukaryota</taxon>
        <taxon>Metazoa</taxon>
        <taxon>Ecdysozoa</taxon>
        <taxon>Arthropoda</taxon>
        <taxon>Chelicerata</taxon>
        <taxon>Arachnida</taxon>
        <taxon>Acari</taxon>
        <taxon>Acariformes</taxon>
        <taxon>Sarcoptiformes</taxon>
        <taxon>Astigmata</taxon>
        <taxon>Psoroptidia</taxon>
        <taxon>Analgoidea</taxon>
        <taxon>Pyroglyphidae</taxon>
        <taxon>Dermatophagoidinae</taxon>
        <taxon>Dermatophagoides</taxon>
    </lineage>
</organism>
<keyword evidence="1" id="KW-0175">Coiled coil</keyword>
<protein>
    <submittedName>
        <fullName evidence="4">Calcium-binding and coiled-coil domain-containing protein 2-like</fullName>
    </submittedName>
</protein>
<feature type="region of interest" description="Disordered" evidence="2">
    <location>
        <begin position="196"/>
        <end position="215"/>
    </location>
</feature>
<evidence type="ECO:0000313" key="4">
    <source>
        <dbReference type="RefSeq" id="XP_027199535.1"/>
    </source>
</evidence>
<feature type="compositionally biased region" description="Basic and acidic residues" evidence="2">
    <location>
        <begin position="622"/>
        <end position="632"/>
    </location>
</feature>
<feature type="compositionally biased region" description="Basic and acidic residues" evidence="2">
    <location>
        <begin position="1"/>
        <end position="13"/>
    </location>
</feature>
<dbReference type="KEGG" id="dpte:113793672"/>
<feature type="region of interest" description="Disordered" evidence="2">
    <location>
        <begin position="597"/>
        <end position="632"/>
    </location>
</feature>
<evidence type="ECO:0000313" key="3">
    <source>
        <dbReference type="Proteomes" id="UP000515146"/>
    </source>
</evidence>
<feature type="region of interest" description="Disordered" evidence="2">
    <location>
        <begin position="1"/>
        <end position="25"/>
    </location>
</feature>
<dbReference type="Gene3D" id="2.60.40.2840">
    <property type="match status" value="1"/>
</dbReference>
<name>A0A6P6Y2Q3_DERPT</name>
<dbReference type="InParanoid" id="A0A6P6Y2Q3"/>